<evidence type="ECO:0000256" key="3">
    <source>
        <dbReference type="ARBA" id="ARBA00022682"/>
    </source>
</evidence>
<dbReference type="AlphaFoldDB" id="A0AAW0KSA0"/>
<evidence type="ECO:0000259" key="10">
    <source>
        <dbReference type="Pfam" id="PF00808"/>
    </source>
</evidence>
<name>A0AAW0KSA0_QUESU</name>
<evidence type="ECO:0000256" key="5">
    <source>
        <dbReference type="ARBA" id="ARBA00023125"/>
    </source>
</evidence>
<accession>A0AAW0KSA0</accession>
<dbReference type="PANTHER" id="PTHR11064">
    <property type="entry name" value="CCAAT-BINDING TRANSCRIPTION FACTOR-RELATED"/>
    <property type="match status" value="1"/>
</dbReference>
<dbReference type="CDD" id="cd22907">
    <property type="entry name" value="HFD_NFYB"/>
    <property type="match status" value="2"/>
</dbReference>
<evidence type="ECO:0000256" key="7">
    <source>
        <dbReference type="ARBA" id="ARBA00023163"/>
    </source>
</evidence>
<evidence type="ECO:0000256" key="8">
    <source>
        <dbReference type="ARBA" id="ARBA00023242"/>
    </source>
</evidence>
<dbReference type="PANTHER" id="PTHR11064:SF115">
    <property type="entry name" value="NUCLEAR TRANSCRIPTION FACTOR Y SUBUNIT B-9"/>
    <property type="match status" value="1"/>
</dbReference>
<dbReference type="Pfam" id="PF00808">
    <property type="entry name" value="CBFD_NFYB_HMF"/>
    <property type="match status" value="2"/>
</dbReference>
<dbReference type="InterPro" id="IPR003958">
    <property type="entry name" value="CBFA_NFYB_domain"/>
</dbReference>
<dbReference type="InterPro" id="IPR003956">
    <property type="entry name" value="Transcrpt_fac_NFYB/HAP3_CS"/>
</dbReference>
<evidence type="ECO:0000256" key="6">
    <source>
        <dbReference type="ARBA" id="ARBA00023159"/>
    </source>
</evidence>
<dbReference type="PROSITE" id="PS00685">
    <property type="entry name" value="NFYB_HAP3"/>
    <property type="match status" value="2"/>
</dbReference>
<feature type="domain" description="Transcription factor CBF/NF-Y/archaeal histone" evidence="10">
    <location>
        <begin position="163"/>
        <end position="223"/>
    </location>
</feature>
<reference evidence="11 12" key="1">
    <citation type="journal article" date="2018" name="Sci. Data">
        <title>The draft genome sequence of cork oak.</title>
        <authorList>
            <person name="Ramos A.M."/>
            <person name="Usie A."/>
            <person name="Barbosa P."/>
            <person name="Barros P.M."/>
            <person name="Capote T."/>
            <person name="Chaves I."/>
            <person name="Simoes F."/>
            <person name="Abreu I."/>
            <person name="Carrasquinho I."/>
            <person name="Faro C."/>
            <person name="Guimaraes J.B."/>
            <person name="Mendonca D."/>
            <person name="Nobrega F."/>
            <person name="Rodrigues L."/>
            <person name="Saibo N.J.M."/>
            <person name="Varela M.C."/>
            <person name="Egas C."/>
            <person name="Matos J."/>
            <person name="Miguel C.M."/>
            <person name="Oliveira M.M."/>
            <person name="Ricardo C.P."/>
            <person name="Goncalves S."/>
        </authorList>
    </citation>
    <scope>NUCLEOTIDE SEQUENCE [LARGE SCALE GENOMIC DNA]</scope>
    <source>
        <strain evidence="12">cv. HL8</strain>
    </source>
</reference>
<keyword evidence="12" id="KW-1185">Reference proteome</keyword>
<sequence>MPIANVIRIMRRILPSHAKISDDAKETIQECVSEYISFITGEANERCQREQRKTVTAEDVLWAMGKLGFDDYVEPLTVYLNRYREAENERNNLRVDQLPYVGFKRSMDYGPVGGPPGPPPYGPGFPMAHHPAMFDASAMGGGYHNGSGAGGSSSSSAGAQNSANVIRIMRRILPSHAKISDDAKETIQECVSEYISFITGEANERCQREQRKTVTAEDVLWAMGKLGFDDYVEPLTVYLNRYREAENERNNLRVDQLPYVGFKRSMDYGPVGVPPGPPPYGPGFPMAHHPAMFDASAMGSGYHNGSGAGGSSSSSAGAQNSGLPSFDPYAQFK</sequence>
<comment type="subcellular location">
    <subcellularLocation>
        <location evidence="1">Nucleus</location>
    </subcellularLocation>
</comment>
<keyword evidence="4" id="KW-0805">Transcription regulation</keyword>
<dbReference type="FunFam" id="1.10.20.10:FF:000049">
    <property type="entry name" value="Nuclear transcription factor Y subunit B-6"/>
    <property type="match status" value="2"/>
</dbReference>
<keyword evidence="5" id="KW-0238">DNA-binding</keyword>
<organism evidence="11 12">
    <name type="scientific">Quercus suber</name>
    <name type="common">Cork oak</name>
    <dbReference type="NCBI Taxonomy" id="58331"/>
    <lineage>
        <taxon>Eukaryota</taxon>
        <taxon>Viridiplantae</taxon>
        <taxon>Streptophyta</taxon>
        <taxon>Embryophyta</taxon>
        <taxon>Tracheophyta</taxon>
        <taxon>Spermatophyta</taxon>
        <taxon>Magnoliopsida</taxon>
        <taxon>eudicotyledons</taxon>
        <taxon>Gunneridae</taxon>
        <taxon>Pentapetalae</taxon>
        <taxon>rosids</taxon>
        <taxon>fabids</taxon>
        <taxon>Fagales</taxon>
        <taxon>Fagaceae</taxon>
        <taxon>Quercus</taxon>
    </lineage>
</organism>
<dbReference type="PRINTS" id="PR00615">
    <property type="entry name" value="CCAATSUBUNTA"/>
</dbReference>
<feature type="compositionally biased region" description="Low complexity" evidence="9">
    <location>
        <begin position="311"/>
        <end position="322"/>
    </location>
</feature>
<feature type="domain" description="Transcription factor CBF/NF-Y/archaeal histone" evidence="10">
    <location>
        <begin position="1"/>
        <end position="64"/>
    </location>
</feature>
<keyword evidence="8" id="KW-0539">Nucleus</keyword>
<dbReference type="Gene3D" id="1.10.20.10">
    <property type="entry name" value="Histone, subunit A"/>
    <property type="match status" value="2"/>
</dbReference>
<dbReference type="EMBL" id="PKMF04000223">
    <property type="protein sequence ID" value="KAK7842282.1"/>
    <property type="molecule type" value="Genomic_DNA"/>
</dbReference>
<dbReference type="GO" id="GO:0046982">
    <property type="term" value="F:protein heterodimerization activity"/>
    <property type="evidence" value="ECO:0007669"/>
    <property type="project" value="InterPro"/>
</dbReference>
<evidence type="ECO:0000256" key="9">
    <source>
        <dbReference type="SAM" id="MobiDB-lite"/>
    </source>
</evidence>
<feature type="region of interest" description="Disordered" evidence="9">
    <location>
        <begin position="302"/>
        <end position="333"/>
    </location>
</feature>
<dbReference type="InterPro" id="IPR027113">
    <property type="entry name" value="Transc_fact_NFYB/HAP3"/>
</dbReference>
<dbReference type="SUPFAM" id="SSF47113">
    <property type="entry name" value="Histone-fold"/>
    <property type="match status" value="2"/>
</dbReference>
<keyword evidence="6" id="KW-0010">Activator</keyword>
<proteinExistence type="inferred from homology"/>
<dbReference type="GO" id="GO:0016602">
    <property type="term" value="C:CCAAT-binding factor complex"/>
    <property type="evidence" value="ECO:0007669"/>
    <property type="project" value="InterPro"/>
</dbReference>
<evidence type="ECO:0000256" key="1">
    <source>
        <dbReference type="ARBA" id="ARBA00004123"/>
    </source>
</evidence>
<keyword evidence="7" id="KW-0804">Transcription</keyword>
<comment type="similarity">
    <text evidence="2">Belongs to the NFYB/HAP3 subunit family.</text>
</comment>
<dbReference type="GO" id="GO:0000978">
    <property type="term" value="F:RNA polymerase II cis-regulatory region sequence-specific DNA binding"/>
    <property type="evidence" value="ECO:0007669"/>
    <property type="project" value="TreeGrafter"/>
</dbReference>
<evidence type="ECO:0000313" key="12">
    <source>
        <dbReference type="Proteomes" id="UP000237347"/>
    </source>
</evidence>
<gene>
    <name evidence="11" type="primary">NFYB9</name>
    <name evidence="11" type="ORF">CFP56_014147</name>
</gene>
<evidence type="ECO:0000256" key="2">
    <source>
        <dbReference type="ARBA" id="ARBA00009053"/>
    </source>
</evidence>
<evidence type="ECO:0000313" key="11">
    <source>
        <dbReference type="EMBL" id="KAK7842282.1"/>
    </source>
</evidence>
<evidence type="ECO:0000256" key="4">
    <source>
        <dbReference type="ARBA" id="ARBA00023015"/>
    </source>
</evidence>
<keyword evidence="3" id="KW-0938">Abscisic acid signaling pathway</keyword>
<dbReference type="InterPro" id="IPR009072">
    <property type="entry name" value="Histone-fold"/>
</dbReference>
<dbReference type="GO" id="GO:0001228">
    <property type="term" value="F:DNA-binding transcription activator activity, RNA polymerase II-specific"/>
    <property type="evidence" value="ECO:0007669"/>
    <property type="project" value="InterPro"/>
</dbReference>
<comment type="caution">
    <text evidence="11">The sequence shown here is derived from an EMBL/GenBank/DDBJ whole genome shotgun (WGS) entry which is preliminary data.</text>
</comment>
<dbReference type="GO" id="GO:0009738">
    <property type="term" value="P:abscisic acid-activated signaling pathway"/>
    <property type="evidence" value="ECO:0007669"/>
    <property type="project" value="UniProtKB-KW"/>
</dbReference>
<protein>
    <submittedName>
        <fullName evidence="11">Nuclear transcription factor y subunit b-9</fullName>
    </submittedName>
</protein>
<dbReference type="Proteomes" id="UP000237347">
    <property type="component" value="Unassembled WGS sequence"/>
</dbReference>